<dbReference type="GO" id="GO:0016491">
    <property type="term" value="F:oxidoreductase activity"/>
    <property type="evidence" value="ECO:0007669"/>
    <property type="project" value="InterPro"/>
</dbReference>
<protein>
    <submittedName>
        <fullName evidence="2">Protein-disulfide isomerase</fullName>
    </submittedName>
</protein>
<gene>
    <name evidence="2" type="ORF">CCZ37_13855</name>
</gene>
<dbReference type="Proteomes" id="UP000215148">
    <property type="component" value="Chromosome 2"/>
</dbReference>
<accession>A0A223N1C4</accession>
<dbReference type="RefSeq" id="WP_094500989.1">
    <property type="nucleotide sequence ID" value="NZ_CAWNHI010000002.1"/>
</dbReference>
<dbReference type="InterPro" id="IPR036249">
    <property type="entry name" value="Thioredoxin-like_sf"/>
</dbReference>
<dbReference type="InterPro" id="IPR001853">
    <property type="entry name" value="DSBA-like_thioredoxin_dom"/>
</dbReference>
<dbReference type="KEGG" id="vqi:CCZ37_13855"/>
<keyword evidence="2" id="KW-0413">Isomerase</keyword>
<evidence type="ECO:0000259" key="1">
    <source>
        <dbReference type="Pfam" id="PF01323"/>
    </source>
</evidence>
<keyword evidence="3" id="KW-1185">Reference proteome</keyword>
<proteinExistence type="predicted"/>
<dbReference type="EMBL" id="CP022742">
    <property type="protein sequence ID" value="ASU23681.1"/>
    <property type="molecule type" value="Genomic_DNA"/>
</dbReference>
<dbReference type="SUPFAM" id="SSF52833">
    <property type="entry name" value="Thioredoxin-like"/>
    <property type="match status" value="1"/>
</dbReference>
<name>A0A223N1C4_9VIBR</name>
<evidence type="ECO:0000313" key="2">
    <source>
        <dbReference type="EMBL" id="ASU23681.1"/>
    </source>
</evidence>
<dbReference type="Gene3D" id="3.40.30.10">
    <property type="entry name" value="Glutaredoxin"/>
    <property type="match status" value="1"/>
</dbReference>
<dbReference type="CDD" id="cd03025">
    <property type="entry name" value="DsbA_FrnE_like"/>
    <property type="match status" value="1"/>
</dbReference>
<dbReference type="GO" id="GO:0016853">
    <property type="term" value="F:isomerase activity"/>
    <property type="evidence" value="ECO:0007669"/>
    <property type="project" value="UniProtKB-KW"/>
</dbReference>
<dbReference type="Pfam" id="PF01323">
    <property type="entry name" value="DSBA"/>
    <property type="match status" value="1"/>
</dbReference>
<feature type="domain" description="DSBA-like thioredoxin" evidence="1">
    <location>
        <begin position="7"/>
        <end position="180"/>
    </location>
</feature>
<dbReference type="AlphaFoldDB" id="A0A223N1C4"/>
<evidence type="ECO:0000313" key="3">
    <source>
        <dbReference type="Proteomes" id="UP000215148"/>
    </source>
</evidence>
<reference evidence="2 3" key="1">
    <citation type="submission" date="2017-08" db="EMBL/GenBank/DDBJ databases">
        <title>The Vibrio qinghaiensis sp.-Q67 is a luminous bacteria isolated firstly from Qinghai lake, Qinghai province, China, which has been proved to be very sensitive to detect environmental and food pollutants. Therefore, complete genome analysis of V. qinghaiensis sp.-Q67 highlights the potential application of this strain on detection of hazards in the contaminated environments.</title>
        <authorList>
            <person name="Gong L."/>
        </authorList>
    </citation>
    <scope>NUCLEOTIDE SEQUENCE [LARGE SCALE GENOMIC DNA]</scope>
    <source>
        <strain evidence="2 3">Q67</strain>
    </source>
</reference>
<dbReference type="PANTHER" id="PTHR13887">
    <property type="entry name" value="GLUTATHIONE S-TRANSFERASE KAPPA"/>
    <property type="match status" value="1"/>
</dbReference>
<dbReference type="PANTHER" id="PTHR13887:SF51">
    <property type="entry name" value="DSBA FAMILY PROTEIN"/>
    <property type="match status" value="1"/>
</dbReference>
<sequence length="207" mass="23157">MVNVHYIFDPMCGWCYGATSLIQQLNEMGGVKLHLHPGGMIERSPLSDGFRQHVLQADQRIAQQTGAVFGEGYIAKIKSGETVILDSYVTAQAIIAAQLLGVSPSVMLKSIQQAHYQQGLPVADTDTLALLAQSLDLEPNQWEQAMEQAKAQLPEQLEQTQSLMAQYQLSGFPSIVYEAEGQWRTVSVSHFYNRPQQWADFWKKMTQ</sequence>
<organism evidence="2 3">
    <name type="scientific">Vibrio qinghaiensis</name>
    <dbReference type="NCBI Taxonomy" id="2025808"/>
    <lineage>
        <taxon>Bacteria</taxon>
        <taxon>Pseudomonadati</taxon>
        <taxon>Pseudomonadota</taxon>
        <taxon>Gammaproteobacteria</taxon>
        <taxon>Vibrionales</taxon>
        <taxon>Vibrionaceae</taxon>
        <taxon>Vibrio</taxon>
    </lineage>
</organism>